<dbReference type="Proteomes" id="UP001152049">
    <property type="component" value="Unassembled WGS sequence"/>
</dbReference>
<reference evidence="3" key="1">
    <citation type="submission" date="2022-09" db="EMBL/GenBank/DDBJ databases">
        <title>Fusarium specimens isolated from Avocado Roots.</title>
        <authorList>
            <person name="Stajich J."/>
            <person name="Roper C."/>
            <person name="Heimlech-Rivalta G."/>
        </authorList>
    </citation>
    <scope>NUCLEOTIDE SEQUENCE</scope>
    <source>
        <strain evidence="3">CF00136</strain>
    </source>
</reference>
<evidence type="ECO:0000256" key="1">
    <source>
        <dbReference type="SAM" id="Coils"/>
    </source>
</evidence>
<evidence type="ECO:0000256" key="2">
    <source>
        <dbReference type="SAM" id="MobiDB-lite"/>
    </source>
</evidence>
<feature type="coiled-coil region" evidence="1">
    <location>
        <begin position="418"/>
        <end position="462"/>
    </location>
</feature>
<organism evidence="3 4">
    <name type="scientific">Fusarium torreyae</name>
    <dbReference type="NCBI Taxonomy" id="1237075"/>
    <lineage>
        <taxon>Eukaryota</taxon>
        <taxon>Fungi</taxon>
        <taxon>Dikarya</taxon>
        <taxon>Ascomycota</taxon>
        <taxon>Pezizomycotina</taxon>
        <taxon>Sordariomycetes</taxon>
        <taxon>Hypocreomycetidae</taxon>
        <taxon>Hypocreales</taxon>
        <taxon>Nectriaceae</taxon>
        <taxon>Fusarium</taxon>
    </lineage>
</organism>
<sequence length="505" mass="56819">MPSTPVPIAQRDRQRNTSLESSPQIPSPYNSHDVSARVKDGWRKEIVPLDIVPHHWGSNLIEKLAQAVTVLSQTDEVALDDLSRFLQDQVAKHSRADLVGRLTLADCTAAHSWLLEHQGDQKPSGLRDKRRTRSTPKTKLVLPRAKRPSSRNRFEKPAVGTDDNSDIGRPYTPDQPDGQHRRDSTDFLSQKDQLPCDYTFNSPTPSTRVHSPVPSNQRTADSTRKRRRAASRSPSRARKVTRRDDAANPRSEAAESDQPTAAAVPSAIEETDAQVAARVALDLMWQCDPQRPTNTFHELDDTEPRSYISWLQDQEAHATARLASAQSHHESLAQQRSDRQATIQNLTTEREEVENQIHQADLKAQQAARDIDASSSFLRDLRTLVDSHSSVYPDELNSTLSAFRNRHRTSEANMLQAGDDVEARKDRLQEICDDLETNQTAVTALDARIEAEEKMMEEQEHAERAIVVMSRLAGLGHLSFRTMDPGVFEALEDWTKKKVAEKNEV</sequence>
<dbReference type="AlphaFoldDB" id="A0A9W8RSM3"/>
<feature type="region of interest" description="Disordered" evidence="2">
    <location>
        <begin position="118"/>
        <end position="266"/>
    </location>
</feature>
<feature type="coiled-coil region" evidence="1">
    <location>
        <begin position="336"/>
        <end position="370"/>
    </location>
</feature>
<dbReference type="OrthoDB" id="10378572at2759"/>
<feature type="compositionally biased region" description="Polar residues" evidence="2">
    <location>
        <begin position="199"/>
        <end position="217"/>
    </location>
</feature>
<comment type="caution">
    <text evidence="3">The sequence shown here is derived from an EMBL/GenBank/DDBJ whole genome shotgun (WGS) entry which is preliminary data.</text>
</comment>
<feature type="region of interest" description="Disordered" evidence="2">
    <location>
        <begin position="1"/>
        <end position="34"/>
    </location>
</feature>
<name>A0A9W8RSM3_9HYPO</name>
<feature type="compositionally biased region" description="Polar residues" evidence="2">
    <location>
        <begin position="16"/>
        <end position="33"/>
    </location>
</feature>
<keyword evidence="4" id="KW-1185">Reference proteome</keyword>
<feature type="compositionally biased region" description="Basic residues" evidence="2">
    <location>
        <begin position="224"/>
        <end position="241"/>
    </location>
</feature>
<protein>
    <submittedName>
        <fullName evidence="3">Uncharacterized protein</fullName>
    </submittedName>
</protein>
<dbReference type="Gene3D" id="1.10.287.1490">
    <property type="match status" value="1"/>
</dbReference>
<dbReference type="EMBL" id="JAOQAZ010000026">
    <property type="protein sequence ID" value="KAJ4252358.1"/>
    <property type="molecule type" value="Genomic_DNA"/>
</dbReference>
<proteinExistence type="predicted"/>
<keyword evidence="1" id="KW-0175">Coiled coil</keyword>
<evidence type="ECO:0000313" key="3">
    <source>
        <dbReference type="EMBL" id="KAJ4252358.1"/>
    </source>
</evidence>
<evidence type="ECO:0000313" key="4">
    <source>
        <dbReference type="Proteomes" id="UP001152049"/>
    </source>
</evidence>
<gene>
    <name evidence="3" type="ORF">NW762_010956</name>
</gene>
<accession>A0A9W8RSM3</accession>